<dbReference type="Proteomes" id="UP000187406">
    <property type="component" value="Unassembled WGS sequence"/>
</dbReference>
<dbReference type="AlphaFoldDB" id="A0A1Q3AZY8"/>
<gene>
    <name evidence="1" type="ORF">CFOL_v3_04815</name>
</gene>
<protein>
    <submittedName>
        <fullName evidence="1">Uncharacterized protein</fullName>
    </submittedName>
</protein>
<evidence type="ECO:0000313" key="2">
    <source>
        <dbReference type="Proteomes" id="UP000187406"/>
    </source>
</evidence>
<organism evidence="1 2">
    <name type="scientific">Cephalotus follicularis</name>
    <name type="common">Albany pitcher plant</name>
    <dbReference type="NCBI Taxonomy" id="3775"/>
    <lineage>
        <taxon>Eukaryota</taxon>
        <taxon>Viridiplantae</taxon>
        <taxon>Streptophyta</taxon>
        <taxon>Embryophyta</taxon>
        <taxon>Tracheophyta</taxon>
        <taxon>Spermatophyta</taxon>
        <taxon>Magnoliopsida</taxon>
        <taxon>eudicotyledons</taxon>
        <taxon>Gunneridae</taxon>
        <taxon>Pentapetalae</taxon>
        <taxon>rosids</taxon>
        <taxon>fabids</taxon>
        <taxon>Oxalidales</taxon>
        <taxon>Cephalotaceae</taxon>
        <taxon>Cephalotus</taxon>
    </lineage>
</organism>
<proteinExistence type="predicted"/>
<evidence type="ECO:0000313" key="1">
    <source>
        <dbReference type="EMBL" id="GAV61288.1"/>
    </source>
</evidence>
<accession>A0A1Q3AZY8</accession>
<reference evidence="2" key="1">
    <citation type="submission" date="2016-04" db="EMBL/GenBank/DDBJ databases">
        <title>Cephalotus genome sequencing.</title>
        <authorList>
            <person name="Fukushima K."/>
            <person name="Hasebe M."/>
            <person name="Fang X."/>
        </authorList>
    </citation>
    <scope>NUCLEOTIDE SEQUENCE [LARGE SCALE GENOMIC DNA]</scope>
    <source>
        <strain evidence="2">cv. St1</strain>
    </source>
</reference>
<name>A0A1Q3AZY8_CEPFO</name>
<dbReference type="EMBL" id="BDDD01000191">
    <property type="protein sequence ID" value="GAV61288.1"/>
    <property type="molecule type" value="Genomic_DNA"/>
</dbReference>
<feature type="non-terminal residue" evidence="1">
    <location>
        <position position="1"/>
    </location>
</feature>
<keyword evidence="2" id="KW-1185">Reference proteome</keyword>
<comment type="caution">
    <text evidence="1">The sequence shown here is derived from an EMBL/GenBank/DDBJ whole genome shotgun (WGS) entry which is preliminary data.</text>
</comment>
<sequence>VANALSTIMEKSILANSTLKSTKEYFLVILPLVELIDVLTKELY</sequence>